<feature type="compositionally biased region" description="Acidic residues" evidence="2">
    <location>
        <begin position="1423"/>
        <end position="1434"/>
    </location>
</feature>
<feature type="compositionally biased region" description="Polar residues" evidence="2">
    <location>
        <begin position="1167"/>
        <end position="1176"/>
    </location>
</feature>
<feature type="region of interest" description="Disordered" evidence="2">
    <location>
        <begin position="336"/>
        <end position="528"/>
    </location>
</feature>
<gene>
    <name evidence="3" type="ORF">BG006_004945</name>
</gene>
<organism evidence="3 4">
    <name type="scientific">Podila minutissima</name>
    <dbReference type="NCBI Taxonomy" id="64525"/>
    <lineage>
        <taxon>Eukaryota</taxon>
        <taxon>Fungi</taxon>
        <taxon>Fungi incertae sedis</taxon>
        <taxon>Mucoromycota</taxon>
        <taxon>Mortierellomycotina</taxon>
        <taxon>Mortierellomycetes</taxon>
        <taxon>Mortierellales</taxon>
        <taxon>Mortierellaceae</taxon>
        <taxon>Podila</taxon>
    </lineage>
</organism>
<feature type="compositionally biased region" description="Polar residues" evidence="2">
    <location>
        <begin position="628"/>
        <end position="658"/>
    </location>
</feature>
<feature type="region of interest" description="Disordered" evidence="2">
    <location>
        <begin position="565"/>
        <end position="718"/>
    </location>
</feature>
<feature type="compositionally biased region" description="Low complexity" evidence="2">
    <location>
        <begin position="488"/>
        <end position="498"/>
    </location>
</feature>
<feature type="compositionally biased region" description="Basic and acidic residues" evidence="2">
    <location>
        <begin position="1503"/>
        <end position="1514"/>
    </location>
</feature>
<feature type="compositionally biased region" description="Low complexity" evidence="2">
    <location>
        <begin position="21"/>
        <end position="46"/>
    </location>
</feature>
<evidence type="ECO:0000256" key="1">
    <source>
        <dbReference type="SAM" id="Coils"/>
    </source>
</evidence>
<evidence type="ECO:0000313" key="3">
    <source>
        <dbReference type="EMBL" id="KAF9332180.1"/>
    </source>
</evidence>
<name>A0A9P5SQ37_9FUNG</name>
<evidence type="ECO:0000313" key="4">
    <source>
        <dbReference type="Proteomes" id="UP000696485"/>
    </source>
</evidence>
<feature type="compositionally biased region" description="Acidic residues" evidence="2">
    <location>
        <begin position="110"/>
        <end position="125"/>
    </location>
</feature>
<protein>
    <submittedName>
        <fullName evidence="3">Uncharacterized protein</fullName>
    </submittedName>
</protein>
<feature type="compositionally biased region" description="Basic and acidic residues" evidence="2">
    <location>
        <begin position="1184"/>
        <end position="1195"/>
    </location>
</feature>
<feature type="compositionally biased region" description="Low complexity" evidence="2">
    <location>
        <begin position="1220"/>
        <end position="1241"/>
    </location>
</feature>
<keyword evidence="1" id="KW-0175">Coiled coil</keyword>
<proteinExistence type="predicted"/>
<sequence>MVRNGLTQSFDNLTASPTHQSVSPSALKSSTSLSSEATSTESSSPRESTDSAENEKSEDSNDPDLPSIDDISVVPHDRSRTLPAILPSGLLWSLTRVLSTKKADTPLDSDTSDTDSSDDTSDDDLIEKSQSDATFTKTDATTSDPSLAKIQQPSMPERAALSTRTNSRDRVVVSEAQVLIGEDLDDENDPFTDSHALPSSVGASPASQSSKDSYKQSTPSPSLSATTLSYLTGTSASGSTWSLQSSGQSLMKRIFKSKNEPTISSSPDPSIEPSTPPTASQTSAVATSLRGSTSPTAVFAPDPFSDFDQEFNIEGSEGLASVSTGNMKRRSFIIPGAFPGFGAPQPEDSPEEHPEPEHVPMYSPSAGEVLATRTEATKRRSYVVDGTDTWPSDELLNTTRSDGSHSPSDKSSLSALESELPRYYPASPTRRPRAYSQHLTNPMLGVNSLDNSSASQEPHKDEPSTLNSADASRSPQPPKKESGHSPKAKSSSSPSVLSIAQAPATMTSPVHPTEKATSPLTPPLAPMASSVGLDVLDRSEISDGRKDQVLDSTIDYTRYKEEITESSYARYSWPGEKSFATDTQATDSSDMSESIVSSDQSGGSTPLIVEVISSGLRSSSQDPRHMGATSTPNAARSGTAQHSSVPQQVHSFHQSQLKNNPPPPPPRNARRPRSKTLGKYPSKEKIEAMDDTSQPRSVSGAEASSSNSPWDEPSSMHAQAPAHVPHLTMVLTANSINNPRRPDIPGKEVIMEEMGSSEARNFNDGDHHYYQSDKRGLELQTVLPPTQSGAWSASSQHSDPSSANEAMLVATLRNQIASLASERDQFYQEAMLLRQKHDMLSNIVNNMGVAVESIQAQQQQQQQQQHILQQQQQFQSQAMSSLSSMTAPVMAASGRGDAVVGPNPYPHAHQQQSHLEYGQFQETQSQFNAYQQPQVSDQYLRPQDQLQMHQHHHTHFPDVEQDIRVRQLSDEYSIQISRNSEDFGSRDYYLQQQTQLDHGVNNLGYAHVPDQDVHSGFLEESRSSYLGMAPPVHQHQQEQHQIQHPQQVQQAQPLMFGEGYDILSSAENNMSEQASLSALGQLDYNAQRQMEEDQMRSGLTLQQLKLQHQQNQESQYRISTDTRHSSRQSSMDGFQLTDIITTRPMSGSFAISEPVASHQPPEYGYDFTQQASNQGYDGSGRPVSFREQHHNHVQQELDQCPPGSHLRRHHSMIHPQTSARQSSSSLDMMQQQQQGSHGRSQPRPPVWASSNLNRSSTTGSGQGQHRRQMSNPQEIPPPVEKELLLLSSSTSFLNNNDMYGVESPPMSSAGLNNHSLLSAVVQQEKVRIEEKTSANNGAAGWSERPSPMISKSKDPQPTSSTTPTAPRQPTRDDTNKIRDTNRIREQFDSYRSDSGRLHQKDSARIADQHNLDAGQSFNGPSEIDSDTDSDDEIEEIRLRRGKGGITGSSIAAGGTIGRSKTIASTGIHQPDSSTPSKLANVGSTTDGLVRHQSSSGSLRSVARHSELRRGDGSTKKTVSAPLTVDKSAIGAGTSSSTGTKIEVSPLSSESYLATNSFQTDVLAGTGPSHRQYPLTASSATPTVTRPPKVLDLSPVMAKKPLAHMVDEEGGDYWGSEMQAQPRRYNSVKLGMTGSLHGVTRRAIGRPAVERGRSIERGPEDCV</sequence>
<feature type="compositionally biased region" description="Basic and acidic residues" evidence="2">
    <location>
        <begin position="1369"/>
        <end position="1410"/>
    </location>
</feature>
<feature type="region of interest" description="Disordered" evidence="2">
    <location>
        <begin position="1330"/>
        <end position="1518"/>
    </location>
</feature>
<feature type="region of interest" description="Disordered" evidence="2">
    <location>
        <begin position="1156"/>
        <end position="1276"/>
    </location>
</feature>
<feature type="compositionally biased region" description="Low complexity" evidence="2">
    <location>
        <begin position="336"/>
        <end position="346"/>
    </location>
</feature>
<feature type="compositionally biased region" description="Low complexity" evidence="2">
    <location>
        <begin position="198"/>
        <end position="210"/>
    </location>
</feature>
<reference evidence="3" key="1">
    <citation type="journal article" date="2020" name="Fungal Divers.">
        <title>Resolving the Mortierellaceae phylogeny through synthesis of multi-gene phylogenetics and phylogenomics.</title>
        <authorList>
            <person name="Vandepol N."/>
            <person name="Liber J."/>
            <person name="Desiro A."/>
            <person name="Na H."/>
            <person name="Kennedy M."/>
            <person name="Barry K."/>
            <person name="Grigoriev I.V."/>
            <person name="Miller A.N."/>
            <person name="O'Donnell K."/>
            <person name="Stajich J.E."/>
            <person name="Bonito G."/>
        </authorList>
    </citation>
    <scope>NUCLEOTIDE SEQUENCE</scope>
    <source>
        <strain evidence="3">NVP1</strain>
    </source>
</reference>
<evidence type="ECO:0000256" key="2">
    <source>
        <dbReference type="SAM" id="MobiDB-lite"/>
    </source>
</evidence>
<feature type="compositionally biased region" description="Low complexity" evidence="2">
    <location>
        <begin position="587"/>
        <end position="601"/>
    </location>
</feature>
<dbReference type="EMBL" id="JAAAUY010000276">
    <property type="protein sequence ID" value="KAF9332180.1"/>
    <property type="molecule type" value="Genomic_DNA"/>
</dbReference>
<feature type="region of interest" description="Disordered" evidence="2">
    <location>
        <begin position="101"/>
        <end position="226"/>
    </location>
</feature>
<keyword evidence="4" id="KW-1185">Reference proteome</keyword>
<dbReference type="Proteomes" id="UP000696485">
    <property type="component" value="Unassembled WGS sequence"/>
</dbReference>
<feature type="compositionally biased region" description="Polar residues" evidence="2">
    <location>
        <begin position="131"/>
        <end position="154"/>
    </location>
</feature>
<feature type="compositionally biased region" description="Polar residues" evidence="2">
    <location>
        <begin position="1248"/>
        <end position="1259"/>
    </location>
</feature>
<feature type="compositionally biased region" description="Basic and acidic residues" evidence="2">
    <location>
        <begin position="47"/>
        <end position="59"/>
    </location>
</feature>
<feature type="compositionally biased region" description="Polar residues" evidence="2">
    <location>
        <begin position="504"/>
        <end position="519"/>
    </location>
</feature>
<feature type="compositionally biased region" description="Polar residues" evidence="2">
    <location>
        <begin position="1461"/>
        <end position="1498"/>
    </location>
</feature>
<feature type="region of interest" description="Disordered" evidence="2">
    <location>
        <begin position="252"/>
        <end position="296"/>
    </location>
</feature>
<feature type="region of interest" description="Disordered" evidence="2">
    <location>
        <begin position="1"/>
        <end position="75"/>
    </location>
</feature>
<feature type="compositionally biased region" description="Low complexity" evidence="2">
    <location>
        <begin position="1355"/>
        <end position="1368"/>
    </location>
</feature>
<comment type="caution">
    <text evidence="3">The sequence shown here is derived from an EMBL/GenBank/DDBJ whole genome shotgun (WGS) entry which is preliminary data.</text>
</comment>
<feature type="compositionally biased region" description="Polar residues" evidence="2">
    <location>
        <begin position="464"/>
        <end position="474"/>
    </location>
</feature>
<feature type="region of interest" description="Disordered" evidence="2">
    <location>
        <begin position="1108"/>
        <end position="1131"/>
    </location>
</feature>
<feature type="compositionally biased region" description="Low complexity" evidence="2">
    <location>
        <begin position="260"/>
        <end position="273"/>
    </location>
</feature>
<feature type="compositionally biased region" description="Low complexity" evidence="2">
    <location>
        <begin position="217"/>
        <end position="226"/>
    </location>
</feature>
<feature type="coiled-coil region" evidence="1">
    <location>
        <begin position="809"/>
        <end position="871"/>
    </location>
</feature>
<feature type="compositionally biased region" description="Low complexity" evidence="2">
    <location>
        <begin position="697"/>
        <end position="715"/>
    </location>
</feature>
<feature type="compositionally biased region" description="Low complexity" evidence="2">
    <location>
        <begin position="404"/>
        <end position="418"/>
    </location>
</feature>
<accession>A0A9P5SQ37</accession>
<feature type="compositionally biased region" description="Polar residues" evidence="2">
    <location>
        <begin position="279"/>
        <end position="296"/>
    </location>
</feature>
<feature type="compositionally biased region" description="Polar residues" evidence="2">
    <location>
        <begin position="1"/>
        <end position="20"/>
    </location>
</feature>